<comment type="caution">
    <text evidence="1">The sequence shown here is derived from an EMBL/GenBank/DDBJ whole genome shotgun (WGS) entry which is preliminary data.</text>
</comment>
<dbReference type="Gene3D" id="3.40.630.30">
    <property type="match status" value="1"/>
</dbReference>
<gene>
    <name evidence="1" type="ORF">JHZ39_003155</name>
</gene>
<reference evidence="1" key="1">
    <citation type="submission" date="2020-12" db="EMBL/GenBank/DDBJ databases">
        <authorList>
            <consortium name="Clinical and Environmental Microbiology Branch: Whole genome sequencing antimicrobial resistance pathogens in the healthcare setting"/>
        </authorList>
    </citation>
    <scope>NUCLEOTIDE SEQUENCE</scope>
    <source>
        <strain evidence="1">2018HL-00813</strain>
    </source>
</reference>
<proteinExistence type="predicted"/>
<accession>A0A9P2LFW4</accession>
<organism evidence="1">
    <name type="scientific">Acinetobacter baumannii</name>
    <dbReference type="NCBI Taxonomy" id="470"/>
    <lineage>
        <taxon>Bacteria</taxon>
        <taxon>Pseudomonadati</taxon>
        <taxon>Pseudomonadota</taxon>
        <taxon>Gammaproteobacteria</taxon>
        <taxon>Moraxellales</taxon>
        <taxon>Moraxellaceae</taxon>
        <taxon>Acinetobacter</taxon>
        <taxon>Acinetobacter calcoaceticus/baumannii complex</taxon>
    </lineage>
</organism>
<protein>
    <submittedName>
        <fullName evidence="1">GNAT family acetyltransferase</fullName>
    </submittedName>
</protein>
<dbReference type="AlphaFoldDB" id="A0A9P2LFW4"/>
<name>A0A9P2LFW4_ACIBA</name>
<evidence type="ECO:0000313" key="1">
    <source>
        <dbReference type="EMBL" id="EGY2378736.1"/>
    </source>
</evidence>
<sequence>MYSKIGFVRVGEITNFALSSNGNYNGTTIYYKRLV</sequence>
<dbReference type="EMBL" id="AAYLMQ010000048">
    <property type="protein sequence ID" value="EGY2378736.1"/>
    <property type="molecule type" value="Genomic_DNA"/>
</dbReference>